<feature type="transmembrane region" description="Helical" evidence="1">
    <location>
        <begin position="50"/>
        <end position="69"/>
    </location>
</feature>
<name>A0A172T7J5_9DEIO</name>
<proteinExistence type="predicted"/>
<feature type="transmembrane region" description="Helical" evidence="1">
    <location>
        <begin position="25"/>
        <end position="44"/>
    </location>
</feature>
<keyword evidence="1" id="KW-0812">Transmembrane</keyword>
<keyword evidence="1" id="KW-0472">Membrane</keyword>
<accession>A0A172T7J5</accession>
<dbReference type="STRING" id="1182568.SU48_03075"/>
<keyword evidence="3" id="KW-1185">Reference proteome</keyword>
<organism evidence="2 3">
    <name type="scientific">Deinococcus puniceus</name>
    <dbReference type="NCBI Taxonomy" id="1182568"/>
    <lineage>
        <taxon>Bacteria</taxon>
        <taxon>Thermotogati</taxon>
        <taxon>Deinococcota</taxon>
        <taxon>Deinococci</taxon>
        <taxon>Deinococcales</taxon>
        <taxon>Deinococcaceae</taxon>
        <taxon>Deinococcus</taxon>
    </lineage>
</organism>
<dbReference type="EMBL" id="CP011387">
    <property type="protein sequence ID" value="ANE42914.1"/>
    <property type="molecule type" value="Genomic_DNA"/>
</dbReference>
<protein>
    <submittedName>
        <fullName evidence="2">Uncharacterized protein</fullName>
    </submittedName>
</protein>
<gene>
    <name evidence="2" type="ORF">SU48_03075</name>
</gene>
<reference evidence="2 3" key="1">
    <citation type="submission" date="2015-01" db="EMBL/GenBank/DDBJ databases">
        <title>Deinococcus puniceus/DY1/ whole genome sequencing.</title>
        <authorList>
            <person name="Kim M.K."/>
            <person name="Srinivasan S."/>
            <person name="Lee J.-J."/>
        </authorList>
    </citation>
    <scope>NUCLEOTIDE SEQUENCE [LARGE SCALE GENOMIC DNA]</scope>
    <source>
        <strain evidence="2 3">DY1</strain>
    </source>
</reference>
<evidence type="ECO:0000256" key="1">
    <source>
        <dbReference type="SAM" id="Phobius"/>
    </source>
</evidence>
<sequence>MPGQFTAMLPGVTSSSKSIFRKKSFPWLVLWALACGALALFADALGISHLRGWIVGAFFVGEVLIYGALDKAEG</sequence>
<evidence type="ECO:0000313" key="3">
    <source>
        <dbReference type="Proteomes" id="UP000077363"/>
    </source>
</evidence>
<dbReference type="Proteomes" id="UP000077363">
    <property type="component" value="Chromosome"/>
</dbReference>
<keyword evidence="1" id="KW-1133">Transmembrane helix</keyword>
<evidence type="ECO:0000313" key="2">
    <source>
        <dbReference type="EMBL" id="ANE42914.1"/>
    </source>
</evidence>
<dbReference type="PATRIC" id="fig|1182568.3.peg.646"/>
<dbReference type="KEGG" id="dpu:SU48_03075"/>
<dbReference type="AlphaFoldDB" id="A0A172T7J5"/>